<dbReference type="GO" id="GO:0051537">
    <property type="term" value="F:2 iron, 2 sulfur cluster binding"/>
    <property type="evidence" value="ECO:0007669"/>
    <property type="project" value="UniProtKB-KW"/>
</dbReference>
<accession>A0A6J6H2Q3</accession>
<dbReference type="CDD" id="cd03467">
    <property type="entry name" value="Rieske"/>
    <property type="match status" value="1"/>
</dbReference>
<gene>
    <name evidence="6" type="ORF">UFOPK1842_00547</name>
</gene>
<dbReference type="InterPro" id="IPR036922">
    <property type="entry name" value="Rieske_2Fe-2S_sf"/>
</dbReference>
<feature type="domain" description="Rieske" evidence="5">
    <location>
        <begin position="48"/>
        <end position="140"/>
    </location>
</feature>
<sequence>MNQDHEINRRALLTGVCALLALSGLEALPASASNEIRKLVNGRVSVKLKNLPELSKVGGSVGIGNVKGKPVAITRTGDSSYVAFSLSCPHQKVTVSWEGNGWVCGAHGSEFEADGDLVLGPATTRLPRVPMKISKGVATIG</sequence>
<dbReference type="PROSITE" id="PS51296">
    <property type="entry name" value="RIESKE"/>
    <property type="match status" value="1"/>
</dbReference>
<evidence type="ECO:0000256" key="3">
    <source>
        <dbReference type="ARBA" id="ARBA00023004"/>
    </source>
</evidence>
<dbReference type="Gene3D" id="2.102.10.10">
    <property type="entry name" value="Rieske [2Fe-2S] iron-sulphur domain"/>
    <property type="match status" value="1"/>
</dbReference>
<evidence type="ECO:0000256" key="2">
    <source>
        <dbReference type="ARBA" id="ARBA00022723"/>
    </source>
</evidence>
<keyword evidence="3" id="KW-0408">Iron</keyword>
<evidence type="ECO:0000256" key="4">
    <source>
        <dbReference type="ARBA" id="ARBA00023014"/>
    </source>
</evidence>
<evidence type="ECO:0000259" key="5">
    <source>
        <dbReference type="PROSITE" id="PS51296"/>
    </source>
</evidence>
<dbReference type="SUPFAM" id="SSF50022">
    <property type="entry name" value="ISP domain"/>
    <property type="match status" value="1"/>
</dbReference>
<evidence type="ECO:0000313" key="6">
    <source>
        <dbReference type="EMBL" id="CAB4606960.1"/>
    </source>
</evidence>
<dbReference type="EMBL" id="CAEZUQ010000052">
    <property type="protein sequence ID" value="CAB4606960.1"/>
    <property type="molecule type" value="Genomic_DNA"/>
</dbReference>
<dbReference type="AlphaFoldDB" id="A0A6J6H2Q3"/>
<dbReference type="PROSITE" id="PS51318">
    <property type="entry name" value="TAT"/>
    <property type="match status" value="1"/>
</dbReference>
<evidence type="ECO:0000256" key="1">
    <source>
        <dbReference type="ARBA" id="ARBA00022714"/>
    </source>
</evidence>
<dbReference type="GO" id="GO:0046872">
    <property type="term" value="F:metal ion binding"/>
    <property type="evidence" value="ECO:0007669"/>
    <property type="project" value="UniProtKB-KW"/>
</dbReference>
<organism evidence="6">
    <name type="scientific">freshwater metagenome</name>
    <dbReference type="NCBI Taxonomy" id="449393"/>
    <lineage>
        <taxon>unclassified sequences</taxon>
        <taxon>metagenomes</taxon>
        <taxon>ecological metagenomes</taxon>
    </lineage>
</organism>
<dbReference type="InterPro" id="IPR017941">
    <property type="entry name" value="Rieske_2Fe-2S"/>
</dbReference>
<reference evidence="6" key="1">
    <citation type="submission" date="2020-05" db="EMBL/GenBank/DDBJ databases">
        <authorList>
            <person name="Chiriac C."/>
            <person name="Salcher M."/>
            <person name="Ghai R."/>
            <person name="Kavagutti S V."/>
        </authorList>
    </citation>
    <scope>NUCLEOTIDE SEQUENCE</scope>
</reference>
<keyword evidence="2" id="KW-0479">Metal-binding</keyword>
<dbReference type="Pfam" id="PF00355">
    <property type="entry name" value="Rieske"/>
    <property type="match status" value="1"/>
</dbReference>
<name>A0A6J6H2Q3_9ZZZZ</name>
<dbReference type="InterPro" id="IPR006311">
    <property type="entry name" value="TAT_signal"/>
</dbReference>
<protein>
    <submittedName>
        <fullName evidence="6">Unannotated protein</fullName>
    </submittedName>
</protein>
<keyword evidence="1" id="KW-0001">2Fe-2S</keyword>
<keyword evidence="4" id="KW-0411">Iron-sulfur</keyword>
<proteinExistence type="predicted"/>